<evidence type="ECO:0000313" key="3">
    <source>
        <dbReference type="Proteomes" id="UP000053958"/>
    </source>
</evidence>
<dbReference type="RefSeq" id="XP_013331294.1">
    <property type="nucleotide sequence ID" value="XM_013475840.1"/>
</dbReference>
<gene>
    <name evidence="2" type="ORF">T310_1289</name>
</gene>
<protein>
    <submittedName>
        <fullName evidence="2">Uncharacterized protein</fullName>
    </submittedName>
</protein>
<feature type="compositionally biased region" description="Basic and acidic residues" evidence="1">
    <location>
        <begin position="33"/>
        <end position="44"/>
    </location>
</feature>
<keyword evidence="3" id="KW-1185">Reference proteome</keyword>
<name>A0A0F4Z2G3_RASE3</name>
<dbReference type="Proteomes" id="UP000053958">
    <property type="component" value="Unassembled WGS sequence"/>
</dbReference>
<feature type="region of interest" description="Disordered" evidence="1">
    <location>
        <begin position="1"/>
        <end position="104"/>
    </location>
</feature>
<reference evidence="2 3" key="1">
    <citation type="submission" date="2015-04" db="EMBL/GenBank/DDBJ databases">
        <authorList>
            <person name="Heijne W.H."/>
            <person name="Fedorova N.D."/>
            <person name="Nierman W.C."/>
            <person name="Vollebregt A.W."/>
            <person name="Zhao Z."/>
            <person name="Wu L."/>
            <person name="Kumar M."/>
            <person name="Stam H."/>
            <person name="van den Berg M.A."/>
            <person name="Pel H.J."/>
        </authorList>
    </citation>
    <scope>NUCLEOTIDE SEQUENCE [LARGE SCALE GENOMIC DNA]</scope>
    <source>
        <strain evidence="2 3">CBS 393.64</strain>
    </source>
</reference>
<dbReference type="GeneID" id="25313640"/>
<comment type="caution">
    <text evidence="2">The sequence shown here is derived from an EMBL/GenBank/DDBJ whole genome shotgun (WGS) entry which is preliminary data.</text>
</comment>
<feature type="compositionally biased region" description="Basic residues" evidence="1">
    <location>
        <begin position="45"/>
        <end position="63"/>
    </location>
</feature>
<feature type="region of interest" description="Disordered" evidence="1">
    <location>
        <begin position="124"/>
        <end position="156"/>
    </location>
</feature>
<evidence type="ECO:0000313" key="2">
    <source>
        <dbReference type="EMBL" id="KKA24682.1"/>
    </source>
</evidence>
<organism evidence="2 3">
    <name type="scientific">Rasamsonia emersonii (strain ATCC 16479 / CBS 393.64 / IMI 116815)</name>
    <dbReference type="NCBI Taxonomy" id="1408163"/>
    <lineage>
        <taxon>Eukaryota</taxon>
        <taxon>Fungi</taxon>
        <taxon>Dikarya</taxon>
        <taxon>Ascomycota</taxon>
        <taxon>Pezizomycotina</taxon>
        <taxon>Eurotiomycetes</taxon>
        <taxon>Eurotiomycetidae</taxon>
        <taxon>Eurotiales</taxon>
        <taxon>Trichocomaceae</taxon>
        <taxon>Rasamsonia</taxon>
    </lineage>
</organism>
<sequence>MTGRATGEGREQKGRGTQGSRGEGQKGSQSSHVPERGPRKEKQKKEKRTRSMTQHAHRERHERRSISWMTAGQVLGEWTIPADPTRRRERAGSMRRTSSQGPAVGAVARFGAGGAAKALVTRHARPGDAPGPVHGQCPRHDAKPSDATCPFSHGTT</sequence>
<proteinExistence type="predicted"/>
<dbReference type="AlphaFoldDB" id="A0A0F4Z2G3"/>
<dbReference type="EMBL" id="LASV01000052">
    <property type="protein sequence ID" value="KKA24682.1"/>
    <property type="molecule type" value="Genomic_DNA"/>
</dbReference>
<evidence type="ECO:0000256" key="1">
    <source>
        <dbReference type="SAM" id="MobiDB-lite"/>
    </source>
</evidence>
<accession>A0A0F4Z2G3</accession>